<gene>
    <name evidence="2" type="ORF">E3P99_02194</name>
</gene>
<dbReference type="PANTHER" id="PTHR34144">
    <property type="entry name" value="CHROMOSOME 8, WHOLE GENOME SHOTGUN SEQUENCE"/>
    <property type="match status" value="1"/>
</dbReference>
<dbReference type="OrthoDB" id="262547at2759"/>
<evidence type="ECO:0008006" key="4">
    <source>
        <dbReference type="Google" id="ProtNLM"/>
    </source>
</evidence>
<organism evidence="2 3">
    <name type="scientific">Wallemia hederae</name>
    <dbReference type="NCBI Taxonomy" id="1540922"/>
    <lineage>
        <taxon>Eukaryota</taxon>
        <taxon>Fungi</taxon>
        <taxon>Dikarya</taxon>
        <taxon>Basidiomycota</taxon>
        <taxon>Wallemiomycotina</taxon>
        <taxon>Wallemiomycetes</taxon>
        <taxon>Wallemiales</taxon>
        <taxon>Wallemiaceae</taxon>
        <taxon>Wallemia</taxon>
    </lineage>
</organism>
<keyword evidence="1" id="KW-0472">Membrane</keyword>
<dbReference type="PROSITE" id="PS51257">
    <property type="entry name" value="PROKAR_LIPOPROTEIN"/>
    <property type="match status" value="1"/>
</dbReference>
<sequence>MRAREYTKAITLTLITVTATACVWFYFGFPSSLLLYLTLLLITTPVYILLQLLTFNQVKKSPSKLITLAFTTLTFLYLITLPTYPLSGPGSELNVQNPINNSSSTYFFSANFYNNEDVLPHFFNEFVQLSDYLGRSNVYLSIYESNSKDKTKDLLHEFDHTLNELMIPHTIITDPSTQKPFFVGNERINYLASVRNFTLAPLTPQLDAEFNHFNKVVFLNDVFYDWFSVVRLLNTLNGEYDQVCAFDYFKIGLYDTWVTRDTCNRRVKPTYSHWQDKHSIKLLRQGKPIPVNSCWNGITAFDAKWFVQGRDDSITPIRFRVLDECVTSECLLSSYDLHLKSNKQPEIYMNPLVPTAYEKSIFLLRARLLNLSITRPYLTYRYWFEERLFGWLTAFGRKEEACAEWLQEWKTEKCRLS</sequence>
<feature type="transmembrane region" description="Helical" evidence="1">
    <location>
        <begin position="33"/>
        <end position="53"/>
    </location>
</feature>
<dbReference type="Pfam" id="PF11735">
    <property type="entry name" value="CAP59_mtransfer"/>
    <property type="match status" value="1"/>
</dbReference>
<dbReference type="PANTHER" id="PTHR34144:SF7">
    <property type="entry name" value="EXPORT PROTEIN (CAP59), PUTATIVE (AFU_ORTHOLOGUE AFUA_7G05020)-RELATED"/>
    <property type="match status" value="1"/>
</dbReference>
<evidence type="ECO:0000313" key="3">
    <source>
        <dbReference type="Proteomes" id="UP000310189"/>
    </source>
</evidence>
<dbReference type="EMBL" id="SPNW01000029">
    <property type="protein sequence ID" value="TIA89230.1"/>
    <property type="molecule type" value="Genomic_DNA"/>
</dbReference>
<proteinExistence type="predicted"/>
<comment type="caution">
    <text evidence="2">The sequence shown here is derived from an EMBL/GenBank/DDBJ whole genome shotgun (WGS) entry which is preliminary data.</text>
</comment>
<feature type="transmembrane region" description="Helical" evidence="1">
    <location>
        <begin position="9"/>
        <end position="27"/>
    </location>
</feature>
<reference evidence="2 3" key="1">
    <citation type="submission" date="2019-03" db="EMBL/GenBank/DDBJ databases">
        <title>Sequencing 23 genomes of Wallemia ichthyophaga.</title>
        <authorList>
            <person name="Gostincar C."/>
        </authorList>
    </citation>
    <scope>NUCLEOTIDE SEQUENCE [LARGE SCALE GENOMIC DNA]</scope>
    <source>
        <strain evidence="2 3">EXF-5753</strain>
    </source>
</reference>
<dbReference type="Proteomes" id="UP000310189">
    <property type="component" value="Unassembled WGS sequence"/>
</dbReference>
<accession>A0A4T0FM83</accession>
<keyword evidence="1" id="KW-0812">Transmembrane</keyword>
<keyword evidence="3" id="KW-1185">Reference proteome</keyword>
<feature type="transmembrane region" description="Helical" evidence="1">
    <location>
        <begin position="65"/>
        <end position="84"/>
    </location>
</feature>
<keyword evidence="1" id="KW-1133">Transmembrane helix</keyword>
<protein>
    <recommendedName>
        <fullName evidence="4">Glycosyltransferase family 69 protein</fullName>
    </recommendedName>
</protein>
<dbReference type="InterPro" id="IPR021047">
    <property type="entry name" value="Mannosyltransferase_CMT1"/>
</dbReference>
<name>A0A4T0FM83_9BASI</name>
<dbReference type="AlphaFoldDB" id="A0A4T0FM83"/>
<evidence type="ECO:0000256" key="1">
    <source>
        <dbReference type="SAM" id="Phobius"/>
    </source>
</evidence>
<evidence type="ECO:0000313" key="2">
    <source>
        <dbReference type="EMBL" id="TIA89230.1"/>
    </source>
</evidence>